<dbReference type="AlphaFoldDB" id="A0A5E8BC30"/>
<name>A0A5E8BC30_9ASCO</name>
<evidence type="ECO:0000256" key="3">
    <source>
        <dbReference type="ARBA" id="ARBA00022692"/>
    </source>
</evidence>
<dbReference type="Pfam" id="PF10190">
    <property type="entry name" value="Tmemb_170"/>
    <property type="match status" value="1"/>
</dbReference>
<proteinExistence type="inferred from homology"/>
<dbReference type="Proteomes" id="UP000398389">
    <property type="component" value="Unassembled WGS sequence"/>
</dbReference>
<dbReference type="GeneID" id="43580698"/>
<dbReference type="OrthoDB" id="2131401at2759"/>
<evidence type="ECO:0000313" key="8">
    <source>
        <dbReference type="Proteomes" id="UP000398389"/>
    </source>
</evidence>
<evidence type="ECO:0000256" key="4">
    <source>
        <dbReference type="ARBA" id="ARBA00022989"/>
    </source>
</evidence>
<organism evidence="7 8">
    <name type="scientific">Magnusiomyces paraingens</name>
    <dbReference type="NCBI Taxonomy" id="2606893"/>
    <lineage>
        <taxon>Eukaryota</taxon>
        <taxon>Fungi</taxon>
        <taxon>Dikarya</taxon>
        <taxon>Ascomycota</taxon>
        <taxon>Saccharomycotina</taxon>
        <taxon>Dipodascomycetes</taxon>
        <taxon>Dipodascales</taxon>
        <taxon>Dipodascaceae</taxon>
        <taxon>Magnusiomyces</taxon>
    </lineage>
</organism>
<reference evidence="7 8" key="1">
    <citation type="submission" date="2019-09" db="EMBL/GenBank/DDBJ databases">
        <authorList>
            <person name="Brejova B."/>
        </authorList>
    </citation>
    <scope>NUCLEOTIDE SEQUENCE [LARGE SCALE GENOMIC DNA]</scope>
</reference>
<dbReference type="PANTHER" id="PTHR22779">
    <property type="entry name" value="SD17342P"/>
    <property type="match status" value="1"/>
</dbReference>
<feature type="transmembrane region" description="Helical" evidence="6">
    <location>
        <begin position="50"/>
        <end position="70"/>
    </location>
</feature>
<dbReference type="PANTHER" id="PTHR22779:SF6">
    <property type="entry name" value="SD17342P"/>
    <property type="match status" value="1"/>
</dbReference>
<evidence type="ECO:0000256" key="1">
    <source>
        <dbReference type="ARBA" id="ARBA00004141"/>
    </source>
</evidence>
<evidence type="ECO:0000313" key="7">
    <source>
        <dbReference type="EMBL" id="VVT48640.1"/>
    </source>
</evidence>
<protein>
    <recommendedName>
        <fullName evidence="9">Integral membrane protein</fullName>
    </recommendedName>
</protein>
<comment type="similarity">
    <text evidence="2">Belongs to the TMEM170 family.</text>
</comment>
<evidence type="ECO:0000256" key="6">
    <source>
        <dbReference type="SAM" id="Phobius"/>
    </source>
</evidence>
<sequence>MTYSTFEVSLNTIPIDYAPPPFPSLYLPVNSVRYNGALLFYHYDVWRFTVYWTLIFFAAFHGAAALWACLMHRRPAGFIWILLVYVCFGGIQAFISGSIVGLFVSGLYRAGTFGMTTWVPFVWGATQILFQVIGSYSMMSTLL</sequence>
<evidence type="ECO:0000256" key="5">
    <source>
        <dbReference type="ARBA" id="ARBA00023136"/>
    </source>
</evidence>
<dbReference type="EMBL" id="CABVLU010000002">
    <property type="protein sequence ID" value="VVT48640.1"/>
    <property type="molecule type" value="Genomic_DNA"/>
</dbReference>
<dbReference type="RefSeq" id="XP_031852489.1">
    <property type="nucleotide sequence ID" value="XM_031996598.1"/>
</dbReference>
<feature type="transmembrane region" description="Helical" evidence="6">
    <location>
        <begin position="120"/>
        <end position="139"/>
    </location>
</feature>
<keyword evidence="8" id="KW-1185">Reference proteome</keyword>
<dbReference type="InterPro" id="IPR019334">
    <property type="entry name" value="TMEM170A/B/YPR153W-like"/>
</dbReference>
<gene>
    <name evidence="7" type="ORF">SAPINGB_P001878</name>
</gene>
<keyword evidence="4 6" id="KW-1133">Transmembrane helix</keyword>
<comment type="subcellular location">
    <subcellularLocation>
        <location evidence="1">Membrane</location>
        <topology evidence="1">Multi-pass membrane protein</topology>
    </subcellularLocation>
</comment>
<keyword evidence="5 6" id="KW-0472">Membrane</keyword>
<dbReference type="GO" id="GO:0016020">
    <property type="term" value="C:membrane"/>
    <property type="evidence" value="ECO:0007669"/>
    <property type="project" value="UniProtKB-SubCell"/>
</dbReference>
<evidence type="ECO:0008006" key="9">
    <source>
        <dbReference type="Google" id="ProtNLM"/>
    </source>
</evidence>
<evidence type="ECO:0000256" key="2">
    <source>
        <dbReference type="ARBA" id="ARBA00006325"/>
    </source>
</evidence>
<accession>A0A5E8BC30</accession>
<keyword evidence="3 6" id="KW-0812">Transmembrane</keyword>
<feature type="transmembrane region" description="Helical" evidence="6">
    <location>
        <begin position="82"/>
        <end position="108"/>
    </location>
</feature>